<protein>
    <recommendedName>
        <fullName evidence="1">F-box associated beta-propeller type 1 domain-containing protein</fullName>
    </recommendedName>
</protein>
<dbReference type="InterPro" id="IPR017451">
    <property type="entry name" value="F-box-assoc_interact_dom"/>
</dbReference>
<evidence type="ECO:0000259" key="1">
    <source>
        <dbReference type="Pfam" id="PF07734"/>
    </source>
</evidence>
<reference evidence="2 3" key="1">
    <citation type="journal article" date="2013" name="Front. Plant Sci.">
        <title>The Reference Genome of the Halophytic Plant Eutrema salsugineum.</title>
        <authorList>
            <person name="Yang R."/>
            <person name="Jarvis D.E."/>
            <person name="Chen H."/>
            <person name="Beilstein M.A."/>
            <person name="Grimwood J."/>
            <person name="Jenkins J."/>
            <person name="Shu S."/>
            <person name="Prochnik S."/>
            <person name="Xin M."/>
            <person name="Ma C."/>
            <person name="Schmutz J."/>
            <person name="Wing R.A."/>
            <person name="Mitchell-Olds T."/>
            <person name="Schumaker K.S."/>
            <person name="Wang X."/>
        </authorList>
    </citation>
    <scope>NUCLEOTIDE SEQUENCE [LARGE SCALE GENOMIC DNA]</scope>
</reference>
<dbReference type="Gramene" id="ESQ46590">
    <property type="protein sequence ID" value="ESQ46590"/>
    <property type="gene ID" value="EUTSA_v10000550mg"/>
</dbReference>
<dbReference type="NCBIfam" id="TIGR01640">
    <property type="entry name" value="F_box_assoc_1"/>
    <property type="match status" value="1"/>
</dbReference>
<dbReference type="Proteomes" id="UP000030689">
    <property type="component" value="Unassembled WGS sequence"/>
</dbReference>
<dbReference type="STRING" id="72664.V4L882"/>
<dbReference type="KEGG" id="eus:EUTSA_v10000550mg"/>
<proteinExistence type="predicted"/>
<evidence type="ECO:0000313" key="2">
    <source>
        <dbReference type="EMBL" id="ESQ46590.1"/>
    </source>
</evidence>
<dbReference type="EMBL" id="KI517426">
    <property type="protein sequence ID" value="ESQ46590.1"/>
    <property type="molecule type" value="Genomic_DNA"/>
</dbReference>
<feature type="domain" description="F-box associated beta-propeller type 1" evidence="1">
    <location>
        <begin position="2"/>
        <end position="123"/>
    </location>
</feature>
<evidence type="ECO:0000313" key="3">
    <source>
        <dbReference type="Proteomes" id="UP000030689"/>
    </source>
</evidence>
<gene>
    <name evidence="2" type="ORF">EUTSA_v10000550mg</name>
</gene>
<name>V4L882_EUTSA</name>
<keyword evidence="3" id="KW-1185">Reference proteome</keyword>
<dbReference type="AlphaFoldDB" id="V4L882"/>
<sequence>MPLPFTAWTNVDVVTLSCVREEMLAVLHHVYHSTAIEIWITTKIEAKIVSWSKFLTVDKGPFGSIPVYWNFFIDEEKKVAVVPNSHSVSIIGETGYSVGETDIVEEKSCWELVCSYVPSLVQIKKPPKRQNQRNMEKHL</sequence>
<dbReference type="Pfam" id="PF07734">
    <property type="entry name" value="FBA_1"/>
    <property type="match status" value="1"/>
</dbReference>
<accession>V4L882</accession>
<dbReference type="InterPro" id="IPR006527">
    <property type="entry name" value="F-box-assoc_dom_typ1"/>
</dbReference>
<organism evidence="2 3">
    <name type="scientific">Eutrema salsugineum</name>
    <name type="common">Saltwater cress</name>
    <name type="synonym">Sisymbrium salsugineum</name>
    <dbReference type="NCBI Taxonomy" id="72664"/>
    <lineage>
        <taxon>Eukaryota</taxon>
        <taxon>Viridiplantae</taxon>
        <taxon>Streptophyta</taxon>
        <taxon>Embryophyta</taxon>
        <taxon>Tracheophyta</taxon>
        <taxon>Spermatophyta</taxon>
        <taxon>Magnoliopsida</taxon>
        <taxon>eudicotyledons</taxon>
        <taxon>Gunneridae</taxon>
        <taxon>Pentapetalae</taxon>
        <taxon>rosids</taxon>
        <taxon>malvids</taxon>
        <taxon>Brassicales</taxon>
        <taxon>Brassicaceae</taxon>
        <taxon>Eutremeae</taxon>
        <taxon>Eutrema</taxon>
    </lineage>
</organism>